<dbReference type="EMBL" id="JH597773">
    <property type="protein sequence ID" value="EHQ07055.1"/>
    <property type="molecule type" value="Genomic_DNA"/>
</dbReference>
<dbReference type="STRING" id="183.GCA_002009735_01422"/>
<proteinExistence type="predicted"/>
<organism evidence="2 3">
    <name type="scientific">Leptonema illini DSM 21528</name>
    <dbReference type="NCBI Taxonomy" id="929563"/>
    <lineage>
        <taxon>Bacteria</taxon>
        <taxon>Pseudomonadati</taxon>
        <taxon>Spirochaetota</taxon>
        <taxon>Spirochaetia</taxon>
        <taxon>Leptospirales</taxon>
        <taxon>Leptospiraceae</taxon>
        <taxon>Leptonema</taxon>
    </lineage>
</organism>
<dbReference type="AlphaFoldDB" id="H2CIN9"/>
<evidence type="ECO:0000313" key="2">
    <source>
        <dbReference type="EMBL" id="EHQ07055.1"/>
    </source>
</evidence>
<name>H2CIN9_9LEPT</name>
<feature type="chain" id="PRO_5003559800" description="Lipoprotein" evidence="1">
    <location>
        <begin position="20"/>
        <end position="68"/>
    </location>
</feature>
<evidence type="ECO:0008006" key="4">
    <source>
        <dbReference type="Google" id="ProtNLM"/>
    </source>
</evidence>
<feature type="signal peptide" evidence="1">
    <location>
        <begin position="1"/>
        <end position="19"/>
    </location>
</feature>
<protein>
    <recommendedName>
        <fullName evidence="4">Lipoprotein</fullName>
    </recommendedName>
</protein>
<sequence>MRMLFFCLVVIGCSSSPVADSEDFRRNPYDTGNQIERKEQCPQEKIRCPDGRWVGRDPANNCQFELCE</sequence>
<evidence type="ECO:0000256" key="1">
    <source>
        <dbReference type="SAM" id="SignalP"/>
    </source>
</evidence>
<gene>
    <name evidence="2" type="ORF">Lepil_2379</name>
</gene>
<accession>H2CIN9</accession>
<keyword evidence="1" id="KW-0732">Signal</keyword>
<reference evidence="2 3" key="1">
    <citation type="submission" date="2011-10" db="EMBL/GenBank/DDBJ databases">
        <title>The Improved High-Quality Draft genome of Leptonema illini DSM 21528.</title>
        <authorList>
            <consortium name="US DOE Joint Genome Institute (JGI-PGF)"/>
            <person name="Lucas S."/>
            <person name="Copeland A."/>
            <person name="Lapidus A."/>
            <person name="Glavina del Rio T."/>
            <person name="Dalin E."/>
            <person name="Tice H."/>
            <person name="Bruce D."/>
            <person name="Goodwin L."/>
            <person name="Pitluck S."/>
            <person name="Peters L."/>
            <person name="Mikhailova N."/>
            <person name="Held B."/>
            <person name="Kyrpides N."/>
            <person name="Mavromatis K."/>
            <person name="Ivanova N."/>
            <person name="Markowitz V."/>
            <person name="Cheng J.-F."/>
            <person name="Hugenholtz P."/>
            <person name="Woyke T."/>
            <person name="Wu D."/>
            <person name="Gronow S."/>
            <person name="Wellnitz S."/>
            <person name="Brambilla E.-M."/>
            <person name="Klenk H.-P."/>
            <person name="Eisen J.A."/>
        </authorList>
    </citation>
    <scope>NUCLEOTIDE SEQUENCE [LARGE SCALE GENOMIC DNA]</scope>
    <source>
        <strain evidence="2 3">DSM 21528</strain>
    </source>
</reference>
<dbReference type="RefSeq" id="WP_002772777.1">
    <property type="nucleotide sequence ID" value="NZ_JH597773.1"/>
</dbReference>
<evidence type="ECO:0000313" key="3">
    <source>
        <dbReference type="Proteomes" id="UP000005737"/>
    </source>
</evidence>
<dbReference type="HOGENOM" id="CLU_2788856_0_0_12"/>
<keyword evidence="3" id="KW-1185">Reference proteome</keyword>
<dbReference type="Proteomes" id="UP000005737">
    <property type="component" value="Unassembled WGS sequence"/>
</dbReference>